<feature type="compositionally biased region" description="Low complexity" evidence="1">
    <location>
        <begin position="47"/>
        <end position="82"/>
    </location>
</feature>
<organism evidence="2 3">
    <name type="scientific">Amycolatopsis albispora</name>
    <dbReference type="NCBI Taxonomy" id="1804986"/>
    <lineage>
        <taxon>Bacteria</taxon>
        <taxon>Bacillati</taxon>
        <taxon>Actinomycetota</taxon>
        <taxon>Actinomycetes</taxon>
        <taxon>Pseudonocardiales</taxon>
        <taxon>Pseudonocardiaceae</taxon>
        <taxon>Amycolatopsis</taxon>
    </lineage>
</organism>
<gene>
    <name evidence="2" type="ORF">A4R43_32620</name>
</gene>
<dbReference type="EMBL" id="CP015163">
    <property type="protein sequence ID" value="AXB46604.1"/>
    <property type="molecule type" value="Genomic_DNA"/>
</dbReference>
<feature type="region of interest" description="Disordered" evidence="1">
    <location>
        <begin position="47"/>
        <end position="125"/>
    </location>
</feature>
<dbReference type="KEGG" id="aab:A4R43_32620"/>
<accession>A0A344LEY0</accession>
<feature type="compositionally biased region" description="Polar residues" evidence="1">
    <location>
        <begin position="91"/>
        <end position="116"/>
    </location>
</feature>
<evidence type="ECO:0000256" key="1">
    <source>
        <dbReference type="SAM" id="MobiDB-lite"/>
    </source>
</evidence>
<sequence length="367" mass="36058">MVMAVHSTTETERRSVVRAAARRVLITAGLTVAGATLTVAFTSSAWADDTSTSSGTGQTSTTASAEHTESSGSTAAPASSDPATEKPSEASEPTQATGKTSTQAAKPKPTKTSTPAENAEDDPAGTLMTTSAATEAEPEPEPVKKSSGGGLLGGLVNTVGGVLNAVTSTVGSVGDAVLKPIVAPIVAPIQHCPGPDVVVTLPDLDSGFDAWPAPATADSRGSTSTVAVVEPVSTNDAESTTQVPVDKPEPARVTPAQPVTVTAPVKQHQPVPAAPAPKPDENTTKVRAGGGGGGGAPGGGAPAAPPCAPAGHSASAHPGQDNNGGRGHFGVLPSADSTTQLRLIGTSRDHAADGAGRDAALPTTSPD</sequence>
<reference evidence="2 3" key="1">
    <citation type="submission" date="2016-04" db="EMBL/GenBank/DDBJ databases">
        <title>Complete genome sequence and analysis of deep-sea sediment isolate, Amycolatopsis sp. WP1.</title>
        <authorList>
            <person name="Wang H."/>
            <person name="Chen S."/>
            <person name="Wu Q."/>
        </authorList>
    </citation>
    <scope>NUCLEOTIDE SEQUENCE [LARGE SCALE GENOMIC DNA]</scope>
    <source>
        <strain evidence="2 3">WP1</strain>
    </source>
</reference>
<feature type="region of interest" description="Disordered" evidence="1">
    <location>
        <begin position="212"/>
        <end position="367"/>
    </location>
</feature>
<name>A0A344LEY0_9PSEU</name>
<feature type="compositionally biased region" description="Gly residues" evidence="1">
    <location>
        <begin position="288"/>
        <end position="301"/>
    </location>
</feature>
<feature type="compositionally biased region" description="Basic and acidic residues" evidence="1">
    <location>
        <begin position="347"/>
        <end position="356"/>
    </location>
</feature>
<feature type="compositionally biased region" description="Polar residues" evidence="1">
    <location>
        <begin position="219"/>
        <end position="243"/>
    </location>
</feature>
<evidence type="ECO:0000313" key="2">
    <source>
        <dbReference type="EMBL" id="AXB46604.1"/>
    </source>
</evidence>
<feature type="region of interest" description="Disordered" evidence="1">
    <location>
        <begin position="131"/>
        <end position="150"/>
    </location>
</feature>
<protein>
    <submittedName>
        <fullName evidence="2">Uncharacterized protein</fullName>
    </submittedName>
</protein>
<dbReference type="AlphaFoldDB" id="A0A344LEY0"/>
<evidence type="ECO:0000313" key="3">
    <source>
        <dbReference type="Proteomes" id="UP000250434"/>
    </source>
</evidence>
<keyword evidence="3" id="KW-1185">Reference proteome</keyword>
<feature type="compositionally biased region" description="Low complexity" evidence="1">
    <location>
        <begin position="309"/>
        <end position="319"/>
    </location>
</feature>
<dbReference type="Proteomes" id="UP000250434">
    <property type="component" value="Chromosome"/>
</dbReference>
<proteinExistence type="predicted"/>